<organism evidence="6 7">
    <name type="scientific">Eiseniibacteriota bacterium</name>
    <dbReference type="NCBI Taxonomy" id="2212470"/>
    <lineage>
        <taxon>Bacteria</taxon>
        <taxon>Candidatus Eiseniibacteriota</taxon>
    </lineage>
</organism>
<dbReference type="Pfam" id="PF03968">
    <property type="entry name" value="LptD_N"/>
    <property type="match status" value="1"/>
</dbReference>
<evidence type="ECO:0000256" key="3">
    <source>
        <dbReference type="SAM" id="SignalP"/>
    </source>
</evidence>
<evidence type="ECO:0000256" key="2">
    <source>
        <dbReference type="SAM" id="MobiDB-lite"/>
    </source>
</evidence>
<dbReference type="InterPro" id="IPR045659">
    <property type="entry name" value="LptD_2"/>
</dbReference>
<keyword evidence="1" id="KW-0998">Cell outer membrane</keyword>
<evidence type="ECO:0000313" key="6">
    <source>
        <dbReference type="EMBL" id="MBU2689676.1"/>
    </source>
</evidence>
<comment type="caution">
    <text evidence="6">The sequence shown here is derived from an EMBL/GenBank/DDBJ whole genome shotgun (WGS) entry which is preliminary data.</text>
</comment>
<dbReference type="EMBL" id="JAHJDP010000012">
    <property type="protein sequence ID" value="MBU2689676.1"/>
    <property type="molecule type" value="Genomic_DNA"/>
</dbReference>
<evidence type="ECO:0008006" key="8">
    <source>
        <dbReference type="Google" id="ProtNLM"/>
    </source>
</evidence>
<keyword evidence="1" id="KW-0472">Membrane</keyword>
<dbReference type="AlphaFoldDB" id="A0A948RSA1"/>
<evidence type="ECO:0000259" key="5">
    <source>
        <dbReference type="Pfam" id="PF19838"/>
    </source>
</evidence>
<dbReference type="InterPro" id="IPR005653">
    <property type="entry name" value="OstA-like_N"/>
</dbReference>
<dbReference type="PANTHER" id="PTHR30189:SF1">
    <property type="entry name" value="LPS-ASSEMBLY PROTEIN LPTD"/>
    <property type="match status" value="1"/>
</dbReference>
<evidence type="ECO:0000256" key="1">
    <source>
        <dbReference type="ARBA" id="ARBA00023237"/>
    </source>
</evidence>
<sequence>MKILSPHRNLTCCASLRRVLLLLSLVFLAPLPANPQTSESEPWYITGERLEGIFGGRSRMDHIEIQHGVFRATALEGIWDPGREEVFLQGEVHIADTSRVMTSDSAMYNRRTGVLTMIGNVKGKGPEGRMGGASLLYRRQEGWGRLTAGAWLEDENQRVEADTVVYEDAVKRSQAFGHVKVIDLADSTRAMGDVGLFDRTRNNLLLLARAPQRPYLVRAAGEEEPPFIVEADTLQMDQAQGRAEAIGDVVVQQGRMGARGGKARFFKDQNRMELFGAPKAWDPDGSVAGDTLRLVLGSEGPERLLVLGHARAEYLPKDRPGEETFALGDTLVTHFQDDRIRRMDVRSGAQSLYIPALKERGQDVGRNWSQAAEIVVLFQDGKAHRVEMRGDAKGIYTFPRKKGARDSLSAEGAVDSTAAAPPDSLRPLSRRGRPRVADDPHPLIEARRSLLASGDLREPDSLAALGAFDPKDQVVYEGQHIVFLVSEDMVIMENESIVQYQGMTLEADSVQFNSLRETIVATGKPKLKDNNSVVDGDRMSYRLDTRKGLIHGGVTEFENGIYRGDEIKRVEDNTLYVKDAAYTTCDSDTPHFSFWSSSAKIRTKDKALARPVILKIGRIPIMALPYWIFPLRSGRRSGILMPDVEFGFDRDRGRFVRNIGYYWAVNDYMDLLTWGDYYERGPRYIFNSRYRYKMRYLLSGSFFGSFSKEQYSDKSETIRWDFQADHSQTLRDNLTLKFRADFVSDAQYRGDRDFGAGTDERLNRTLKSNLDLRQRWNWGSLALTMDRTEYLDETSSAGVKVKWTAPSIDFSPTSFTLGRASTPTDDAGWRNLLASTYLRTGFSFRSVSTDYFHMPTESHSASRATFGLSDARRLGNILNISPSINATTAWFDEDLLGQKNQVGAVWSGGLSTSSTIYGTFFPRIGPLAGIRHVIEPTASYRYQPDFPDLQYPDSNGVQRNRFPSVGGISIGGSKVSQVSFGLTQKLNLKWGSGESERKIDNLILWTTSTGYNFLEDETPWSSLENTIRLIPSRIFESRWSHSYDMKRDKRTRLSVQNYLRLSGAGLGDEASPEYGDFGDPEDMGRSDPGENPSTGSRGGGWSLNLTHTLSQGETRSSRRSDLNLSSSLNVTPNWRLSYSVYYDVENEEVKSQGFTLYRDLHCWEARLEKRISGRTSQYYFRVNIKQLPDVKYERRQSSY</sequence>
<reference evidence="6" key="1">
    <citation type="submission" date="2021-05" db="EMBL/GenBank/DDBJ databases">
        <title>Energy efficiency and biological interactions define the core microbiome of deep oligotrophic groundwater.</title>
        <authorList>
            <person name="Mehrshad M."/>
            <person name="Lopez-Fernandez M."/>
            <person name="Bell E."/>
            <person name="Bernier-Latmani R."/>
            <person name="Bertilsson S."/>
            <person name="Dopson M."/>
        </authorList>
    </citation>
    <scope>NUCLEOTIDE SEQUENCE</scope>
    <source>
        <strain evidence="6">Modern_marine.mb.64</strain>
    </source>
</reference>
<dbReference type="GO" id="GO:0009279">
    <property type="term" value="C:cell outer membrane"/>
    <property type="evidence" value="ECO:0007669"/>
    <property type="project" value="TreeGrafter"/>
</dbReference>
<feature type="domain" description="LPS-assembly protein LptD central" evidence="5">
    <location>
        <begin position="609"/>
        <end position="1029"/>
    </location>
</feature>
<evidence type="ECO:0000259" key="4">
    <source>
        <dbReference type="Pfam" id="PF03968"/>
    </source>
</evidence>
<gene>
    <name evidence="6" type="ORF">KJ970_02035</name>
</gene>
<dbReference type="PANTHER" id="PTHR30189">
    <property type="entry name" value="LPS-ASSEMBLY PROTEIN"/>
    <property type="match status" value="1"/>
</dbReference>
<feature type="region of interest" description="Disordered" evidence="2">
    <location>
        <begin position="1064"/>
        <end position="1105"/>
    </location>
</feature>
<proteinExistence type="predicted"/>
<dbReference type="GO" id="GO:1990351">
    <property type="term" value="C:transporter complex"/>
    <property type="evidence" value="ECO:0007669"/>
    <property type="project" value="TreeGrafter"/>
</dbReference>
<name>A0A948RSA1_UNCEI</name>
<accession>A0A948RSA1</accession>
<feature type="signal peptide" evidence="3">
    <location>
        <begin position="1"/>
        <end position="35"/>
    </location>
</feature>
<dbReference type="Pfam" id="PF19838">
    <property type="entry name" value="LptD_2"/>
    <property type="match status" value="1"/>
</dbReference>
<protein>
    <recommendedName>
        <fullName evidence="8">LPS-assembly protein LptD</fullName>
    </recommendedName>
</protein>
<dbReference type="InterPro" id="IPR050218">
    <property type="entry name" value="LptD"/>
</dbReference>
<feature type="domain" description="Organic solvent tolerance-like N-terminal" evidence="4">
    <location>
        <begin position="229"/>
        <end position="298"/>
    </location>
</feature>
<feature type="chain" id="PRO_5037245422" description="LPS-assembly protein LptD" evidence="3">
    <location>
        <begin position="36"/>
        <end position="1199"/>
    </location>
</feature>
<evidence type="ECO:0000313" key="7">
    <source>
        <dbReference type="Proteomes" id="UP000777784"/>
    </source>
</evidence>
<keyword evidence="3" id="KW-0732">Signal</keyword>
<dbReference type="Gene3D" id="2.60.450.10">
    <property type="entry name" value="Lipopolysaccharide (LPS) transport protein A like domain"/>
    <property type="match status" value="1"/>
</dbReference>
<feature type="region of interest" description="Disordered" evidence="2">
    <location>
        <begin position="406"/>
        <end position="441"/>
    </location>
</feature>
<dbReference type="Proteomes" id="UP000777784">
    <property type="component" value="Unassembled WGS sequence"/>
</dbReference>